<dbReference type="Proteomes" id="UP000284842">
    <property type="component" value="Unassembled WGS sequence"/>
</dbReference>
<evidence type="ECO:0000313" key="1">
    <source>
        <dbReference type="EMBL" id="PPR03637.1"/>
    </source>
</evidence>
<name>A0A409YKQ3_9AGAR</name>
<organism evidence="1 2">
    <name type="scientific">Panaeolus cyanescens</name>
    <dbReference type="NCBI Taxonomy" id="181874"/>
    <lineage>
        <taxon>Eukaryota</taxon>
        <taxon>Fungi</taxon>
        <taxon>Dikarya</taxon>
        <taxon>Basidiomycota</taxon>
        <taxon>Agaricomycotina</taxon>
        <taxon>Agaricomycetes</taxon>
        <taxon>Agaricomycetidae</taxon>
        <taxon>Agaricales</taxon>
        <taxon>Agaricineae</taxon>
        <taxon>Galeropsidaceae</taxon>
        <taxon>Panaeolus</taxon>
    </lineage>
</organism>
<proteinExistence type="predicted"/>
<evidence type="ECO:0000313" key="2">
    <source>
        <dbReference type="Proteomes" id="UP000284842"/>
    </source>
</evidence>
<gene>
    <name evidence="1" type="ORF">CVT24_007711</name>
</gene>
<comment type="caution">
    <text evidence="1">The sequence shown here is derived from an EMBL/GenBank/DDBJ whole genome shotgun (WGS) entry which is preliminary data.</text>
</comment>
<accession>A0A409YKQ3</accession>
<reference evidence="1 2" key="1">
    <citation type="journal article" date="2018" name="Evol. Lett.">
        <title>Horizontal gene cluster transfer increased hallucinogenic mushroom diversity.</title>
        <authorList>
            <person name="Reynolds H.T."/>
            <person name="Vijayakumar V."/>
            <person name="Gluck-Thaler E."/>
            <person name="Korotkin H.B."/>
            <person name="Matheny P.B."/>
            <person name="Slot J.C."/>
        </authorList>
    </citation>
    <scope>NUCLEOTIDE SEQUENCE [LARGE SCALE GENOMIC DNA]</scope>
    <source>
        <strain evidence="1 2">2629</strain>
    </source>
</reference>
<dbReference type="AlphaFoldDB" id="A0A409YKQ3"/>
<dbReference type="InParanoid" id="A0A409YKQ3"/>
<protein>
    <submittedName>
        <fullName evidence="1">Uncharacterized protein</fullName>
    </submittedName>
</protein>
<sequence>MTTAIKYNLSELTFFDLTEANSATPHHPSDEYGQINPMEVINYDVSGHRKLPKEWLEKLESKMTAEREKVLYSITPRRRLYTYRLFYLPEKYKITMPSGEQVLPNETTMLVTSPIHPVYALLSGMLYFAGDLKNVFLANRPNVDSWGRCWLACVKFKETIDPGTYDVLEGWESVDKEFREVLIGAPEGNDKQKITNTE</sequence>
<dbReference type="EMBL" id="NHTK01001043">
    <property type="protein sequence ID" value="PPR03637.1"/>
    <property type="molecule type" value="Genomic_DNA"/>
</dbReference>
<keyword evidence="2" id="KW-1185">Reference proteome</keyword>